<dbReference type="Proteomes" id="UP001465755">
    <property type="component" value="Unassembled WGS sequence"/>
</dbReference>
<feature type="region of interest" description="Disordered" evidence="1">
    <location>
        <begin position="470"/>
        <end position="491"/>
    </location>
</feature>
<proteinExistence type="predicted"/>
<feature type="region of interest" description="Disordered" evidence="1">
    <location>
        <begin position="115"/>
        <end position="140"/>
    </location>
</feature>
<evidence type="ECO:0000313" key="3">
    <source>
        <dbReference type="Proteomes" id="UP001465755"/>
    </source>
</evidence>
<evidence type="ECO:0000313" key="2">
    <source>
        <dbReference type="EMBL" id="KAK9799373.1"/>
    </source>
</evidence>
<evidence type="ECO:0000256" key="1">
    <source>
        <dbReference type="SAM" id="MobiDB-lite"/>
    </source>
</evidence>
<dbReference type="EMBL" id="JALJOQ010000090">
    <property type="protein sequence ID" value="KAK9799373.1"/>
    <property type="molecule type" value="Genomic_DNA"/>
</dbReference>
<reference evidence="2 3" key="1">
    <citation type="journal article" date="2024" name="Nat. Commun.">
        <title>Phylogenomics reveals the evolutionary origins of lichenization in chlorophyte algae.</title>
        <authorList>
            <person name="Puginier C."/>
            <person name="Libourel C."/>
            <person name="Otte J."/>
            <person name="Skaloud P."/>
            <person name="Haon M."/>
            <person name="Grisel S."/>
            <person name="Petersen M."/>
            <person name="Berrin J.G."/>
            <person name="Delaux P.M."/>
            <person name="Dal Grande F."/>
            <person name="Keller J."/>
        </authorList>
    </citation>
    <scope>NUCLEOTIDE SEQUENCE [LARGE SCALE GENOMIC DNA]</scope>
    <source>
        <strain evidence="2 3">SAG 2036</strain>
    </source>
</reference>
<gene>
    <name evidence="2" type="ORF">WJX73_005225</name>
</gene>
<accession>A0AAW1NW26</accession>
<name>A0AAW1NW26_9CHLO</name>
<organism evidence="2 3">
    <name type="scientific">Symbiochloris irregularis</name>
    <dbReference type="NCBI Taxonomy" id="706552"/>
    <lineage>
        <taxon>Eukaryota</taxon>
        <taxon>Viridiplantae</taxon>
        <taxon>Chlorophyta</taxon>
        <taxon>core chlorophytes</taxon>
        <taxon>Trebouxiophyceae</taxon>
        <taxon>Trebouxiales</taxon>
        <taxon>Trebouxiaceae</taxon>
        <taxon>Symbiochloris</taxon>
    </lineage>
</organism>
<dbReference type="AlphaFoldDB" id="A0AAW1NW26"/>
<sequence length="525" mass="58077">MLAGPRGMHKRKALNRRLSSALLSSLSLSRQPPTKRLRPRRHCLSHPPAQWRQEHLLRQQQQHKQEMQALQASHAEAFELVGRKHSQLHDALQTRLTNADSELATHIQASMQAEKDAEQKHLQEAQGLKQRLQAAQSSHEQLQKILEAERRKAGKAARDAGTVAASERAQQARALQACQARLKEEQQKHGSSMQRLRARAHVLETQVKRQQREHAQAASDLEALRQRATASEAALAAASADAAQNCADNDRQVRNLKDRAAEAAAEAQATIADLVLQLQHSEEQLQRAQASVKAAERRANKADAPPLRSQKALLGMEARVEALQQGMSEAHAQQQASEAEAERLHHLIASRDKAIDQLQVELMEACQRREQARDDGRSSAMDAMQPRMQQLQVAAEQLQELCTARDQQCRRLKESKAELARQAAKSQLQLTQCLAAHQVAMRALQRQQIGGSIPGPNSLDLYSKSASIEKQAESGRQELQEAAAQLEQLAEQEGEHASAQIVMLKRQVLALALQQDAAGSSPASV</sequence>
<feature type="compositionally biased region" description="Basic and acidic residues" evidence="1">
    <location>
        <begin position="470"/>
        <end position="479"/>
    </location>
</feature>
<keyword evidence="3" id="KW-1185">Reference proteome</keyword>
<feature type="compositionally biased region" description="Low complexity" evidence="1">
    <location>
        <begin position="480"/>
        <end position="491"/>
    </location>
</feature>
<protein>
    <submittedName>
        <fullName evidence="2">Uncharacterized protein</fullName>
    </submittedName>
</protein>
<comment type="caution">
    <text evidence="2">The sequence shown here is derived from an EMBL/GenBank/DDBJ whole genome shotgun (WGS) entry which is preliminary data.</text>
</comment>